<dbReference type="EMBL" id="CYZA01000001">
    <property type="protein sequence ID" value="CUN36143.1"/>
    <property type="molecule type" value="Genomic_DNA"/>
</dbReference>
<sequence length="273" mass="31352">MGDTFFENLFYKQEKQFEKINDLSKAFAVNYCGNTIIRESIFGIVSNYARKRELALEVLRYPFRDDELWAFTFVKKGTIFLCVNTELPMCKQIFATAHELYHIHCYAEDINTSTITSGSLLDSKTVDEVAATQEDLEANAFAGLLLMPDASVIEQFKMFGISKENMGIDDVLILMDLFALPYKAVVLRLVESGVITEEKARNLYQEKSESIAIRIELTGKAEQWQQNSGSLLRYGSLLDNLAFNSEHELLVDSREESDRAYLEKIRKEFRNRK</sequence>
<accession>A0A173W9K9</accession>
<feature type="domain" description="IrrE N-terminal-like" evidence="1">
    <location>
        <begin position="55"/>
        <end position="189"/>
    </location>
</feature>
<proteinExistence type="predicted"/>
<protein>
    <submittedName>
        <fullName evidence="2">Domain of uncharacterized function (DUF955)</fullName>
    </submittedName>
</protein>
<name>A0A173W9K9_9FIRM</name>
<dbReference type="AlphaFoldDB" id="A0A173W9K9"/>
<evidence type="ECO:0000259" key="1">
    <source>
        <dbReference type="Pfam" id="PF06114"/>
    </source>
</evidence>
<reference evidence="2 3" key="1">
    <citation type="submission" date="2015-09" db="EMBL/GenBank/DDBJ databases">
        <authorList>
            <consortium name="Pathogen Informatics"/>
        </authorList>
    </citation>
    <scope>NUCLEOTIDE SEQUENCE [LARGE SCALE GENOMIC DNA]</scope>
    <source>
        <strain evidence="2 3">2789STDY5608838</strain>
    </source>
</reference>
<dbReference type="InterPro" id="IPR010359">
    <property type="entry name" value="IrrE_HExxH"/>
</dbReference>
<evidence type="ECO:0000313" key="3">
    <source>
        <dbReference type="Proteomes" id="UP000095447"/>
    </source>
</evidence>
<dbReference type="Pfam" id="PF06114">
    <property type="entry name" value="Peptidase_M78"/>
    <property type="match status" value="1"/>
</dbReference>
<gene>
    <name evidence="2" type="ORF">ERS852395_00038</name>
</gene>
<dbReference type="RefSeq" id="WP_055052377.1">
    <property type="nucleotide sequence ID" value="NZ_CYZA01000001.1"/>
</dbReference>
<evidence type="ECO:0000313" key="2">
    <source>
        <dbReference type="EMBL" id="CUN36143.1"/>
    </source>
</evidence>
<organism evidence="2 3">
    <name type="scientific">Blautia obeum</name>
    <dbReference type="NCBI Taxonomy" id="40520"/>
    <lineage>
        <taxon>Bacteria</taxon>
        <taxon>Bacillati</taxon>
        <taxon>Bacillota</taxon>
        <taxon>Clostridia</taxon>
        <taxon>Lachnospirales</taxon>
        <taxon>Lachnospiraceae</taxon>
        <taxon>Blautia</taxon>
    </lineage>
</organism>
<dbReference type="Proteomes" id="UP000095447">
    <property type="component" value="Unassembled WGS sequence"/>
</dbReference>